<dbReference type="Pfam" id="PF00075">
    <property type="entry name" value="RNase_H"/>
    <property type="match status" value="1"/>
</dbReference>
<organism evidence="2 3">
    <name type="scientific">Saxophila tyrrhenica</name>
    <dbReference type="NCBI Taxonomy" id="1690608"/>
    <lineage>
        <taxon>Eukaryota</taxon>
        <taxon>Fungi</taxon>
        <taxon>Dikarya</taxon>
        <taxon>Ascomycota</taxon>
        <taxon>Pezizomycotina</taxon>
        <taxon>Dothideomycetes</taxon>
        <taxon>Dothideomycetidae</taxon>
        <taxon>Mycosphaerellales</taxon>
        <taxon>Extremaceae</taxon>
        <taxon>Saxophila</taxon>
    </lineage>
</organism>
<sequence>MADSHVQQHDFYLTVTSTPSVTTATTTLSEALTAAVASASPLEGNDTSAATAASDIPTSDRTDVGEAALQKKVLTIYADGSFFHTEQIGGAGIAYQTDDGVWAGKAFALGWISGSDEAEAWAMLEALKLARKLMPIQYQRLTIYTDSMWVLMAMENAWTGSRAMNDIFEELRGFGGSGVEARFLWVKAHNGCIGNEVADKLAGLASRLVANDMVRNPCFACKGPIVGSERLVNGIGERARGMAAVEAGGMAEVDAGGMEGVEAGSVEGVDAGGMEDVEHGEMEELEDGEIGELEDGEIEEVEAGSTAEVNAGIMAEVDYGSLASIRAGVMAAREALAREKERRTMREQAAGEELRARVQETAKNDEREARLRNIDEQIAKARGPVRRTKKLWR</sequence>
<dbReference type="InterPro" id="IPR036397">
    <property type="entry name" value="RNaseH_sf"/>
</dbReference>
<protein>
    <recommendedName>
        <fullName evidence="1">RNase H type-1 domain-containing protein</fullName>
    </recommendedName>
</protein>
<gene>
    <name evidence="2" type="ORF">LTR77_004559</name>
</gene>
<keyword evidence="3" id="KW-1185">Reference proteome</keyword>
<dbReference type="PANTHER" id="PTHR47723:SF19">
    <property type="entry name" value="POLYNUCLEOTIDYL TRANSFERASE, RIBONUCLEASE H-LIKE SUPERFAMILY PROTEIN"/>
    <property type="match status" value="1"/>
</dbReference>
<dbReference type="SUPFAM" id="SSF53098">
    <property type="entry name" value="Ribonuclease H-like"/>
    <property type="match status" value="1"/>
</dbReference>
<name>A0AAV9PGB8_9PEZI</name>
<reference evidence="2 3" key="1">
    <citation type="submission" date="2023-08" db="EMBL/GenBank/DDBJ databases">
        <title>Black Yeasts Isolated from many extreme environments.</title>
        <authorList>
            <person name="Coleine C."/>
            <person name="Stajich J.E."/>
            <person name="Selbmann L."/>
        </authorList>
    </citation>
    <scope>NUCLEOTIDE SEQUENCE [LARGE SCALE GENOMIC DNA]</scope>
    <source>
        <strain evidence="2 3">CCFEE 5935</strain>
    </source>
</reference>
<dbReference type="AlphaFoldDB" id="A0AAV9PGB8"/>
<proteinExistence type="predicted"/>
<dbReference type="EMBL" id="JAVRRT010000006">
    <property type="protein sequence ID" value="KAK5171415.1"/>
    <property type="molecule type" value="Genomic_DNA"/>
</dbReference>
<dbReference type="PANTHER" id="PTHR47723">
    <property type="entry name" value="OS05G0353850 PROTEIN"/>
    <property type="match status" value="1"/>
</dbReference>
<dbReference type="RefSeq" id="XP_064660443.1">
    <property type="nucleotide sequence ID" value="XM_064801813.1"/>
</dbReference>
<dbReference type="Proteomes" id="UP001337655">
    <property type="component" value="Unassembled WGS sequence"/>
</dbReference>
<dbReference type="GO" id="GO:0003676">
    <property type="term" value="F:nucleic acid binding"/>
    <property type="evidence" value="ECO:0007669"/>
    <property type="project" value="InterPro"/>
</dbReference>
<evidence type="ECO:0000259" key="1">
    <source>
        <dbReference type="PROSITE" id="PS50879"/>
    </source>
</evidence>
<dbReference type="InterPro" id="IPR012337">
    <property type="entry name" value="RNaseH-like_sf"/>
</dbReference>
<dbReference type="GeneID" id="89925905"/>
<dbReference type="GO" id="GO:0004523">
    <property type="term" value="F:RNA-DNA hybrid ribonuclease activity"/>
    <property type="evidence" value="ECO:0007669"/>
    <property type="project" value="InterPro"/>
</dbReference>
<dbReference type="CDD" id="cd09276">
    <property type="entry name" value="Rnase_HI_RT_non_LTR"/>
    <property type="match status" value="1"/>
</dbReference>
<accession>A0AAV9PGB8</accession>
<dbReference type="PROSITE" id="PS50879">
    <property type="entry name" value="RNASE_H_1"/>
    <property type="match status" value="1"/>
</dbReference>
<comment type="caution">
    <text evidence="2">The sequence shown here is derived from an EMBL/GenBank/DDBJ whole genome shotgun (WGS) entry which is preliminary data.</text>
</comment>
<feature type="domain" description="RNase H type-1" evidence="1">
    <location>
        <begin position="70"/>
        <end position="207"/>
    </location>
</feature>
<dbReference type="InterPro" id="IPR053151">
    <property type="entry name" value="RNase_H-like"/>
</dbReference>
<dbReference type="InterPro" id="IPR002156">
    <property type="entry name" value="RNaseH_domain"/>
</dbReference>
<evidence type="ECO:0000313" key="2">
    <source>
        <dbReference type="EMBL" id="KAK5171415.1"/>
    </source>
</evidence>
<evidence type="ECO:0000313" key="3">
    <source>
        <dbReference type="Proteomes" id="UP001337655"/>
    </source>
</evidence>
<dbReference type="Gene3D" id="3.30.420.10">
    <property type="entry name" value="Ribonuclease H-like superfamily/Ribonuclease H"/>
    <property type="match status" value="1"/>
</dbReference>